<dbReference type="Gene3D" id="2.60.120.260">
    <property type="entry name" value="Galactose-binding domain-like"/>
    <property type="match status" value="1"/>
</dbReference>
<dbReference type="SUPFAM" id="SSF53474">
    <property type="entry name" value="alpha/beta-Hydrolases"/>
    <property type="match status" value="1"/>
</dbReference>
<dbReference type="Gene3D" id="3.40.50.1820">
    <property type="entry name" value="alpha/beta hydrolase"/>
    <property type="match status" value="1"/>
</dbReference>
<evidence type="ECO:0000313" key="3">
    <source>
        <dbReference type="EMBL" id="MBF5053515.1"/>
    </source>
</evidence>
<dbReference type="InterPro" id="IPR000801">
    <property type="entry name" value="Esterase-like"/>
</dbReference>
<evidence type="ECO:0000256" key="2">
    <source>
        <dbReference type="SAM" id="SignalP"/>
    </source>
</evidence>
<name>A0ABS0AJV5_9GAMM</name>
<keyword evidence="4" id="KW-1185">Reference proteome</keyword>
<dbReference type="InterPro" id="IPR050583">
    <property type="entry name" value="Mycobacterial_A85_antigen"/>
</dbReference>
<dbReference type="PANTHER" id="PTHR48098">
    <property type="entry name" value="ENTEROCHELIN ESTERASE-RELATED"/>
    <property type="match status" value="1"/>
</dbReference>
<sequence length="549" mass="60185">MMIRSPYFSVIIFLFFCTPLHSFQVSDGERVNQQITDFDIVSDNLVDATTVRVMLPTGYSDTVSGYPVIYLLHGGGGTHEDWTVWGVQEIVDDRDVIIVQPSMGKGSWYADAAVPGIDGNPKWETFFFEELVTWVDGTFKTDARREGRAVVGLSMGGYGAMSYAARHPDQFIAAAAFSGAVDTSRELISNWIGVSPVIDARVPYSIFGIWPLDTEVRQAHNPLNLAHNLAGMHLSFYFGNGNRGVLDNQNEYNPVNLFMGWIQEAEVHRMNFAMHDRLNQLGIAHQFHPYGDGMHSPGYWIRSFRQELPELMRVFDNPPEPVNRLVNGDFEAEGIVGNADNNDWQCLGQCGLDRGLELEHQGVSNGWVRNSNTEWNELYQEISVAKKTDYHLSAWIRTSGSKLTLLGVRGMDGATLVDTPISASADYAVYQLAFNTGDHDVIRVFAGLQPGGDDAWLQLDDVFLAAGLAPPVAPVVPDEDPFEPFPNVPPEDDTNDGAPAKNSGGSAPVAGSGGGSIPLSALLLGLGFGVWRTISRSFSGRRTGRAAPR</sequence>
<dbReference type="Pfam" id="PF00756">
    <property type="entry name" value="Esterase"/>
    <property type="match status" value="1"/>
</dbReference>
<reference evidence="3 4" key="1">
    <citation type="submission" date="2012-09" db="EMBL/GenBank/DDBJ databases">
        <title>Genome Sequence of alkane-degrading Bacterium Alcanivorax venustensis ISO4.</title>
        <authorList>
            <person name="Lai Q."/>
            <person name="Shao Z."/>
        </authorList>
    </citation>
    <scope>NUCLEOTIDE SEQUENCE [LARGE SCALE GENOMIC DNA]</scope>
    <source>
        <strain evidence="3 4">ISO4</strain>
    </source>
</reference>
<feature type="region of interest" description="Disordered" evidence="1">
    <location>
        <begin position="475"/>
        <end position="511"/>
    </location>
</feature>
<proteinExistence type="predicted"/>
<dbReference type="EMBL" id="ARXR01000017">
    <property type="protein sequence ID" value="MBF5053515.1"/>
    <property type="molecule type" value="Genomic_DNA"/>
</dbReference>
<dbReference type="PANTHER" id="PTHR48098:SF1">
    <property type="entry name" value="DIACYLGLYCEROL ACYLTRANSFERASE_MYCOLYLTRANSFERASE AG85A"/>
    <property type="match status" value="1"/>
</dbReference>
<accession>A0ABS0AJV5</accession>
<evidence type="ECO:0000256" key="1">
    <source>
        <dbReference type="SAM" id="MobiDB-lite"/>
    </source>
</evidence>
<evidence type="ECO:0000313" key="4">
    <source>
        <dbReference type="Proteomes" id="UP000644441"/>
    </source>
</evidence>
<dbReference type="Proteomes" id="UP000644441">
    <property type="component" value="Unassembled WGS sequence"/>
</dbReference>
<protein>
    <submittedName>
        <fullName evidence="3">Esterase</fullName>
    </submittedName>
</protein>
<feature type="signal peptide" evidence="2">
    <location>
        <begin position="1"/>
        <end position="22"/>
    </location>
</feature>
<organism evidence="3 4">
    <name type="scientific">Alloalcanivorax venustensis ISO4</name>
    <dbReference type="NCBI Taxonomy" id="1177184"/>
    <lineage>
        <taxon>Bacteria</taxon>
        <taxon>Pseudomonadati</taxon>
        <taxon>Pseudomonadota</taxon>
        <taxon>Gammaproteobacteria</taxon>
        <taxon>Oceanospirillales</taxon>
        <taxon>Alcanivoracaceae</taxon>
        <taxon>Alloalcanivorax</taxon>
    </lineage>
</organism>
<keyword evidence="2" id="KW-0732">Signal</keyword>
<dbReference type="RefSeq" id="WP_194856204.1">
    <property type="nucleotide sequence ID" value="NZ_ARXR01000017.1"/>
</dbReference>
<comment type="caution">
    <text evidence="3">The sequence shown here is derived from an EMBL/GenBank/DDBJ whole genome shotgun (WGS) entry which is preliminary data.</text>
</comment>
<gene>
    <name evidence="3" type="ORF">ISO4_02117</name>
</gene>
<feature type="chain" id="PRO_5047013962" evidence="2">
    <location>
        <begin position="23"/>
        <end position="549"/>
    </location>
</feature>
<dbReference type="InterPro" id="IPR029058">
    <property type="entry name" value="AB_hydrolase_fold"/>
</dbReference>